<sequence length="274" mass="30435">MVYNRKEVPMRVLAVSSGKGGVGKTNFVANLALALEKKGQHTLIFDADLGLANVDVLLGLAPKRDIRHVLSGECTLKDIVIRTKYGFEVIPASSGVLELTRLAPSEKLSLKEQFEEVSQGVDFFIFDLGAGISDNVLFFNLVAQERIVITTPEPTAMADAYALIKLLFVRHQVKRIYLLVNLIRDEQEGKTVYRQIAQVAERFLGPVGLTYLGAIRNDPSVPRAVRQQEPFLHLFPDSPASRDLLQICEKLLRLKPKIEGGLEALWSQRSQALS</sequence>
<evidence type="ECO:0000256" key="2">
    <source>
        <dbReference type="ARBA" id="ARBA00022840"/>
    </source>
</evidence>
<keyword evidence="2" id="KW-0067">ATP-binding</keyword>
<dbReference type="AlphaFoldDB" id="A0A7C3CGL8"/>
<dbReference type="GO" id="GO:0051782">
    <property type="term" value="P:negative regulation of cell division"/>
    <property type="evidence" value="ECO:0007669"/>
    <property type="project" value="TreeGrafter"/>
</dbReference>
<dbReference type="PIRSF" id="PIRSF003092">
    <property type="entry name" value="MinD"/>
    <property type="match status" value="1"/>
</dbReference>
<dbReference type="InterPro" id="IPR025501">
    <property type="entry name" value="MinD_FleN"/>
</dbReference>
<dbReference type="Proteomes" id="UP000886043">
    <property type="component" value="Unassembled WGS sequence"/>
</dbReference>
<dbReference type="SUPFAM" id="SSF52540">
    <property type="entry name" value="P-loop containing nucleoside triphosphate hydrolases"/>
    <property type="match status" value="1"/>
</dbReference>
<dbReference type="InterPro" id="IPR050625">
    <property type="entry name" value="ParA/MinD_ATPase"/>
</dbReference>
<keyword evidence="1" id="KW-0547">Nucleotide-binding</keyword>
<dbReference type="PANTHER" id="PTHR43384">
    <property type="entry name" value="SEPTUM SITE-DETERMINING PROTEIN MIND HOMOLOG, CHLOROPLASTIC-RELATED"/>
    <property type="match status" value="1"/>
</dbReference>
<evidence type="ECO:0000256" key="1">
    <source>
        <dbReference type="ARBA" id="ARBA00022741"/>
    </source>
</evidence>
<reference evidence="3" key="1">
    <citation type="journal article" date="2020" name="mSystems">
        <title>Genome- and Community-Level Interaction Insights into Carbon Utilization and Element Cycling Functions of Hydrothermarchaeota in Hydrothermal Sediment.</title>
        <authorList>
            <person name="Zhou Z."/>
            <person name="Liu Y."/>
            <person name="Xu W."/>
            <person name="Pan J."/>
            <person name="Luo Z.H."/>
            <person name="Li M."/>
        </authorList>
    </citation>
    <scope>NUCLEOTIDE SEQUENCE [LARGE SCALE GENOMIC DNA]</scope>
    <source>
        <strain evidence="3">HyVt-483</strain>
    </source>
</reference>
<dbReference type="GO" id="GO:0005524">
    <property type="term" value="F:ATP binding"/>
    <property type="evidence" value="ECO:0007669"/>
    <property type="project" value="UniProtKB-KW"/>
</dbReference>
<accession>A0A7C3CGL8</accession>
<dbReference type="GO" id="GO:0016887">
    <property type="term" value="F:ATP hydrolysis activity"/>
    <property type="evidence" value="ECO:0007669"/>
    <property type="project" value="TreeGrafter"/>
</dbReference>
<dbReference type="PANTHER" id="PTHR43384:SF4">
    <property type="entry name" value="CELLULOSE BIOSYNTHESIS PROTEIN BCSQ-RELATED"/>
    <property type="match status" value="1"/>
</dbReference>
<dbReference type="Gene3D" id="3.40.50.300">
    <property type="entry name" value="P-loop containing nucleotide triphosphate hydrolases"/>
    <property type="match status" value="1"/>
</dbReference>
<dbReference type="GO" id="GO:0005829">
    <property type="term" value="C:cytosol"/>
    <property type="evidence" value="ECO:0007669"/>
    <property type="project" value="TreeGrafter"/>
</dbReference>
<name>A0A7C3CGL8_9BACT</name>
<dbReference type="Pfam" id="PF10609">
    <property type="entry name" value="ParA"/>
    <property type="match status" value="1"/>
</dbReference>
<organism evidence="3">
    <name type="scientific">Thermosulfurimonas dismutans</name>
    <dbReference type="NCBI Taxonomy" id="999894"/>
    <lineage>
        <taxon>Bacteria</taxon>
        <taxon>Pseudomonadati</taxon>
        <taxon>Thermodesulfobacteriota</taxon>
        <taxon>Thermodesulfobacteria</taxon>
        <taxon>Thermodesulfobacteriales</taxon>
        <taxon>Thermodesulfobacteriaceae</taxon>
        <taxon>Thermosulfurimonas</taxon>
    </lineage>
</organism>
<dbReference type="InterPro" id="IPR027417">
    <property type="entry name" value="P-loop_NTPase"/>
</dbReference>
<protein>
    <submittedName>
        <fullName evidence="3">MinD/ParA family protein</fullName>
    </submittedName>
</protein>
<dbReference type="InterPro" id="IPR033875">
    <property type="entry name" value="FlhG"/>
</dbReference>
<dbReference type="EMBL" id="DRMH01000101">
    <property type="protein sequence ID" value="HFC98307.1"/>
    <property type="molecule type" value="Genomic_DNA"/>
</dbReference>
<dbReference type="GO" id="GO:0009898">
    <property type="term" value="C:cytoplasmic side of plasma membrane"/>
    <property type="evidence" value="ECO:0007669"/>
    <property type="project" value="TreeGrafter"/>
</dbReference>
<dbReference type="CDD" id="cd02038">
    <property type="entry name" value="FlhG-like"/>
    <property type="match status" value="1"/>
</dbReference>
<comment type="caution">
    <text evidence="3">The sequence shown here is derived from an EMBL/GenBank/DDBJ whole genome shotgun (WGS) entry which is preliminary data.</text>
</comment>
<dbReference type="InterPro" id="IPR033756">
    <property type="entry name" value="YlxH/NBP35"/>
</dbReference>
<evidence type="ECO:0000313" key="3">
    <source>
        <dbReference type="EMBL" id="HFC98307.1"/>
    </source>
</evidence>
<proteinExistence type="predicted"/>
<gene>
    <name evidence="3" type="ORF">ENJ40_07620</name>
</gene>